<evidence type="ECO:0000256" key="1">
    <source>
        <dbReference type="ARBA" id="ARBA00010884"/>
    </source>
</evidence>
<dbReference type="RefSeq" id="WP_310279249.1">
    <property type="nucleotide sequence ID" value="NZ_JAVDWR010000008.1"/>
</dbReference>
<dbReference type="PIRSF" id="PIRSF005211">
    <property type="entry name" value="Ab_hydro_YheT"/>
    <property type="match status" value="1"/>
</dbReference>
<feature type="domain" description="AB hydrolase-1" evidence="4">
    <location>
        <begin position="68"/>
        <end position="308"/>
    </location>
</feature>
<comment type="similarity">
    <text evidence="1">Belongs to the AB hydrolase superfamily. AB hydrolase 4 family.</text>
</comment>
<dbReference type="PROSITE" id="PS01133">
    <property type="entry name" value="UPF0017"/>
    <property type="match status" value="1"/>
</dbReference>
<comment type="caution">
    <text evidence="5">The sequence shown here is derived from an EMBL/GenBank/DDBJ whole genome shotgun (WGS) entry which is preliminary data.</text>
</comment>
<dbReference type="SUPFAM" id="SSF53474">
    <property type="entry name" value="alpha/beta-Hydrolases"/>
    <property type="match status" value="1"/>
</dbReference>
<dbReference type="InterPro" id="IPR029058">
    <property type="entry name" value="AB_hydrolase_fold"/>
</dbReference>
<proteinExistence type="inferred from homology"/>
<protein>
    <submittedName>
        <fullName evidence="5">Alpha/beta-fold hydrolase</fullName>
    </submittedName>
</protein>
<dbReference type="InterPro" id="IPR050960">
    <property type="entry name" value="AB_hydrolase_4_sf"/>
</dbReference>
<name>A0ABU1W180_9GAMM</name>
<evidence type="ECO:0000256" key="2">
    <source>
        <dbReference type="ARBA" id="ARBA00022487"/>
    </source>
</evidence>
<dbReference type="InterPro" id="IPR000073">
    <property type="entry name" value="AB_hydrolase_1"/>
</dbReference>
<dbReference type="InterPro" id="IPR000952">
    <property type="entry name" value="AB_hydrolase_4_CS"/>
</dbReference>
<dbReference type="EMBL" id="JAVDWR010000008">
    <property type="protein sequence ID" value="MDR7121707.1"/>
    <property type="molecule type" value="Genomic_DNA"/>
</dbReference>
<dbReference type="NCBIfam" id="NF008218">
    <property type="entry name" value="PRK10985.1"/>
    <property type="match status" value="1"/>
</dbReference>
<evidence type="ECO:0000256" key="3">
    <source>
        <dbReference type="ARBA" id="ARBA00022801"/>
    </source>
</evidence>
<gene>
    <name evidence="5" type="ORF">J2W69_002664</name>
</gene>
<evidence type="ECO:0000259" key="4">
    <source>
        <dbReference type="Pfam" id="PF00561"/>
    </source>
</evidence>
<dbReference type="PANTHER" id="PTHR10794">
    <property type="entry name" value="ABHYDROLASE DOMAIN-CONTAINING PROTEIN"/>
    <property type="match status" value="1"/>
</dbReference>
<dbReference type="Gene3D" id="3.40.50.1820">
    <property type="entry name" value="alpha/beta hydrolase"/>
    <property type="match status" value="1"/>
</dbReference>
<accession>A0ABU1W180</accession>
<reference evidence="5 6" key="1">
    <citation type="submission" date="2023-07" db="EMBL/GenBank/DDBJ databases">
        <title>Sorghum-associated microbial communities from plants grown in Nebraska, USA.</title>
        <authorList>
            <person name="Schachtman D."/>
        </authorList>
    </citation>
    <scope>NUCLEOTIDE SEQUENCE [LARGE SCALE GENOMIC DNA]</scope>
    <source>
        <strain evidence="5 6">4138</strain>
    </source>
</reference>
<organism evidence="5 6">
    <name type="scientific">Rheinheimera soli</name>
    <dbReference type="NCBI Taxonomy" id="443616"/>
    <lineage>
        <taxon>Bacteria</taxon>
        <taxon>Pseudomonadati</taxon>
        <taxon>Pseudomonadota</taxon>
        <taxon>Gammaproteobacteria</taxon>
        <taxon>Chromatiales</taxon>
        <taxon>Chromatiaceae</taxon>
        <taxon>Rheinheimera</taxon>
    </lineage>
</organism>
<dbReference type="Proteomes" id="UP001257909">
    <property type="component" value="Unassembled WGS sequence"/>
</dbReference>
<dbReference type="Pfam" id="PF00561">
    <property type="entry name" value="Abhydrolase_1"/>
    <property type="match status" value="1"/>
</dbReference>
<evidence type="ECO:0000313" key="5">
    <source>
        <dbReference type="EMBL" id="MDR7121707.1"/>
    </source>
</evidence>
<dbReference type="InterPro" id="IPR012020">
    <property type="entry name" value="ABHD4"/>
</dbReference>
<dbReference type="PANTHER" id="PTHR10794:SF94">
    <property type="entry name" value="ESTERASE YHET-RELATED"/>
    <property type="match status" value="1"/>
</dbReference>
<dbReference type="GO" id="GO:0016787">
    <property type="term" value="F:hydrolase activity"/>
    <property type="evidence" value="ECO:0007669"/>
    <property type="project" value="UniProtKB-KW"/>
</dbReference>
<sequence>MQAPEIVKLPPAFKPAWWLRNCHLQTIVAKYLAPRRALATETEMLALPDGDHIQLNWTENPELVADKPIVLVLHGLEGNIHSHYAAGMLHALQQQGFTAVLMHFRGCNGVANRLPRAYHSGDTADLAYLVAQLQLRYPGRQLAAVGFSLGGNVLVKYCGEQGAQCVLKAAVAVSAPLALAPSAQRINQGGSKVYQQYLLGRLKATMLRKLERHRDFPLPVSKAQILALKTIRDFDDLLTAPLHGFQNADDYYQKSSGKAFLKQVRVPLLLVHAKDDPFLSPAVLPKADEMPPYVQLLLSRHGGHVGFVTSNTPFKAEYYLEQQLPPYLTQFLGNH</sequence>
<keyword evidence="6" id="KW-1185">Reference proteome</keyword>
<evidence type="ECO:0000313" key="6">
    <source>
        <dbReference type="Proteomes" id="UP001257909"/>
    </source>
</evidence>
<keyword evidence="3 5" id="KW-0378">Hydrolase</keyword>
<keyword evidence="2" id="KW-0719">Serine esterase</keyword>